<dbReference type="STRING" id="984487.A0A1E4SCW9"/>
<dbReference type="GO" id="GO:0000070">
    <property type="term" value="P:mitotic sister chromatid segregation"/>
    <property type="evidence" value="ECO:0007669"/>
    <property type="project" value="TreeGrafter"/>
</dbReference>
<sequence>IKQLSDLENTNSADRQAILQLLPPLVREVGVDSNDIQELIELITSNLISTADQSYIIEEILVPSKSSQLPVGVIYQIVSQIGIPQVYHKNGRKTKLKKLSKGVQIKLLEWLICSIHLFGAATSKTLQRMLPILFNYLSYEYLRPYISNLIFLGVVGGSSNFRTLYNQHNIRLVPTFKAWHIQLVVDLYVKFPTDEYLRALLILFKSLDPQINLHDYSRNLIFDTLKIGPVSPNIFLYPNAGYLNKLNGVDSTTVLNVVLNHNLKEYSEFGQTIKRRKLNRAPIQNETTIVFDNIDISTQANQSTAYKLRNNQDLIANLADARSIKINDLFQSKDSFTLSKLRKLMVILQINADKSFGSNLHKKLDHYVKLSLIDDNLTCSELEKLCDEVQSLMKFSAGTLDLPLVEELVLYQFDFNPILILNEPQQRELNNLNQRLKFLRFLPIKSFDSLNLFLKPTLEIFERNSRNKLLTHKLNVLLLTFIQQLILMFEIWIVREVDRPIVFDTVDKTISSLYDFFTNHIKEYGSSSEYMIISIFKFVKSIDLDILNEHFSDNAVVPPKVIVYRLLFKGDPFLISELCGFIAHTKSYYFKKDQMKALQNSYIMDIVNFLWRDKALHQENNLLSSSRGFFLHPDFQPYVSSLHVFNYSNMITLSTIGNLFVNPAWAYLSAQIVWKLEDQSSEVTTRHQGPVSKESILRLQTDTDSLWLSVSYDDLKLKVLRELDALGFTGLADLMFNSLKTLQNQR</sequence>
<accession>A0A1E4SCW9</accession>
<evidence type="ECO:0000313" key="1">
    <source>
        <dbReference type="EMBL" id="ODV77345.1"/>
    </source>
</evidence>
<reference evidence="2" key="1">
    <citation type="submission" date="2016-05" db="EMBL/GenBank/DDBJ databases">
        <title>Comparative genomics of biotechnologically important yeasts.</title>
        <authorList>
            <consortium name="DOE Joint Genome Institute"/>
            <person name="Riley R."/>
            <person name="Haridas S."/>
            <person name="Wolfe K.H."/>
            <person name="Lopes M.R."/>
            <person name="Hittinger C.T."/>
            <person name="Goker M."/>
            <person name="Salamov A."/>
            <person name="Wisecaver J."/>
            <person name="Long T.M."/>
            <person name="Aerts A.L."/>
            <person name="Barry K."/>
            <person name="Choi C."/>
            <person name="Clum A."/>
            <person name="Coughlan A.Y."/>
            <person name="Deshpande S."/>
            <person name="Douglass A.P."/>
            <person name="Hanson S.J."/>
            <person name="Klenk H.-P."/>
            <person name="Labutti K."/>
            <person name="Lapidus A."/>
            <person name="Lindquist E."/>
            <person name="Lipzen A."/>
            <person name="Meier-Kolthoff J.P."/>
            <person name="Ohm R.A."/>
            <person name="Otillar R.P."/>
            <person name="Pangilinan J."/>
            <person name="Peng Y."/>
            <person name="Rokas A."/>
            <person name="Rosa C.A."/>
            <person name="Scheuner C."/>
            <person name="Sibirny A.A."/>
            <person name="Slot J.C."/>
            <person name="Stielow J.B."/>
            <person name="Sun H."/>
            <person name="Kurtzman C.P."/>
            <person name="Blackwell M."/>
            <person name="Grigoriev I.V."/>
            <person name="Jeffries T.W."/>
        </authorList>
    </citation>
    <scope>NUCLEOTIDE SEQUENCE [LARGE SCALE GENOMIC DNA]</scope>
    <source>
        <strain evidence="2">NRRL Y-17324</strain>
    </source>
</reference>
<organism evidence="1 2">
    <name type="scientific">Suhomyces tanzawaensis NRRL Y-17324</name>
    <dbReference type="NCBI Taxonomy" id="984487"/>
    <lineage>
        <taxon>Eukaryota</taxon>
        <taxon>Fungi</taxon>
        <taxon>Dikarya</taxon>
        <taxon>Ascomycota</taxon>
        <taxon>Saccharomycotina</taxon>
        <taxon>Pichiomycetes</taxon>
        <taxon>Debaryomycetaceae</taxon>
        <taxon>Suhomyces</taxon>
    </lineage>
</organism>
<dbReference type="GO" id="GO:0000939">
    <property type="term" value="C:inner kinetochore"/>
    <property type="evidence" value="ECO:0007669"/>
    <property type="project" value="TreeGrafter"/>
</dbReference>
<feature type="non-terminal residue" evidence="1">
    <location>
        <position position="746"/>
    </location>
</feature>
<evidence type="ECO:0000313" key="2">
    <source>
        <dbReference type="Proteomes" id="UP000094285"/>
    </source>
</evidence>
<feature type="non-terminal residue" evidence="1">
    <location>
        <position position="1"/>
    </location>
</feature>
<dbReference type="PANTHER" id="PTHR48208">
    <property type="entry name" value="CENTROMERE PROTEIN I"/>
    <property type="match status" value="1"/>
</dbReference>
<dbReference type="PANTHER" id="PTHR48208:SF2">
    <property type="entry name" value="CENTROMERE PROTEIN I"/>
    <property type="match status" value="1"/>
</dbReference>
<dbReference type="Proteomes" id="UP000094285">
    <property type="component" value="Unassembled WGS sequence"/>
</dbReference>
<dbReference type="GO" id="GO:0034080">
    <property type="term" value="P:CENP-A containing chromatin assembly"/>
    <property type="evidence" value="ECO:0007669"/>
    <property type="project" value="TreeGrafter"/>
</dbReference>
<dbReference type="GeneID" id="30982418"/>
<name>A0A1E4SCW9_9ASCO</name>
<dbReference type="OrthoDB" id="6347512at2759"/>
<dbReference type="EMBL" id="KV453915">
    <property type="protein sequence ID" value="ODV77345.1"/>
    <property type="molecule type" value="Genomic_DNA"/>
</dbReference>
<protein>
    <submittedName>
        <fullName evidence="1">Uncharacterized protein</fullName>
    </submittedName>
</protein>
<proteinExistence type="predicted"/>
<gene>
    <name evidence="1" type="ORF">CANTADRAFT_29373</name>
</gene>
<keyword evidence="2" id="KW-1185">Reference proteome</keyword>
<dbReference type="RefSeq" id="XP_020062467.1">
    <property type="nucleotide sequence ID" value="XM_020208281.1"/>
</dbReference>
<dbReference type="AlphaFoldDB" id="A0A1E4SCW9"/>